<gene>
    <name evidence="2" type="ORF">SAMN06265221_1093</name>
</gene>
<keyword evidence="1" id="KW-0472">Membrane</keyword>
<protein>
    <submittedName>
        <fullName evidence="2">Uncharacterized protein</fullName>
    </submittedName>
</protein>
<feature type="transmembrane region" description="Helical" evidence="1">
    <location>
        <begin position="25"/>
        <end position="46"/>
    </location>
</feature>
<name>A0A521DQ87_9RHOB</name>
<dbReference type="Proteomes" id="UP000319014">
    <property type="component" value="Unassembled WGS sequence"/>
</dbReference>
<dbReference type="RefSeq" id="WP_185958648.1">
    <property type="nucleotide sequence ID" value="NZ_FXTK01000009.1"/>
</dbReference>
<evidence type="ECO:0000256" key="1">
    <source>
        <dbReference type="SAM" id="Phobius"/>
    </source>
</evidence>
<sequence>MTDDELRKQVAKLIADGGRARLSDILVPALAAGIIMGTTTLVVKVFL</sequence>
<evidence type="ECO:0000313" key="2">
    <source>
        <dbReference type="EMBL" id="SMO73090.1"/>
    </source>
</evidence>
<evidence type="ECO:0000313" key="3">
    <source>
        <dbReference type="Proteomes" id="UP000319014"/>
    </source>
</evidence>
<organism evidence="2 3">
    <name type="scientific">Paracoccus laeviglucosivorans</name>
    <dbReference type="NCBI Taxonomy" id="1197861"/>
    <lineage>
        <taxon>Bacteria</taxon>
        <taxon>Pseudomonadati</taxon>
        <taxon>Pseudomonadota</taxon>
        <taxon>Alphaproteobacteria</taxon>
        <taxon>Rhodobacterales</taxon>
        <taxon>Paracoccaceae</taxon>
        <taxon>Paracoccus</taxon>
    </lineage>
</organism>
<keyword evidence="1" id="KW-0812">Transmembrane</keyword>
<proteinExistence type="predicted"/>
<dbReference type="AlphaFoldDB" id="A0A521DQ87"/>
<keyword evidence="3" id="KW-1185">Reference proteome</keyword>
<dbReference type="EMBL" id="FXTK01000009">
    <property type="protein sequence ID" value="SMO73090.1"/>
    <property type="molecule type" value="Genomic_DNA"/>
</dbReference>
<reference evidence="2 3" key="1">
    <citation type="submission" date="2017-05" db="EMBL/GenBank/DDBJ databases">
        <authorList>
            <person name="Varghese N."/>
            <person name="Submissions S."/>
        </authorList>
    </citation>
    <scope>NUCLEOTIDE SEQUENCE [LARGE SCALE GENOMIC DNA]</scope>
    <source>
        <strain evidence="2 3">DSM 100094</strain>
    </source>
</reference>
<accession>A0A521DQ87</accession>
<keyword evidence="1" id="KW-1133">Transmembrane helix</keyword>